<name>A0A316VBC3_9BASI</name>
<feature type="compositionally biased region" description="Polar residues" evidence="3">
    <location>
        <begin position="128"/>
        <end position="137"/>
    </location>
</feature>
<dbReference type="InParanoid" id="A0A316VBC3"/>
<dbReference type="AlphaFoldDB" id="A0A316VBC3"/>
<evidence type="ECO:0000256" key="1">
    <source>
        <dbReference type="ARBA" id="ARBA00004123"/>
    </source>
</evidence>
<feature type="compositionally biased region" description="Polar residues" evidence="3">
    <location>
        <begin position="158"/>
        <end position="174"/>
    </location>
</feature>
<comment type="subcellular location">
    <subcellularLocation>
        <location evidence="1">Nucleus</location>
    </subcellularLocation>
</comment>
<dbReference type="CDD" id="cd00067">
    <property type="entry name" value="GAL4"/>
    <property type="match status" value="1"/>
</dbReference>
<evidence type="ECO:0000256" key="3">
    <source>
        <dbReference type="SAM" id="MobiDB-lite"/>
    </source>
</evidence>
<feature type="region of interest" description="Disordered" evidence="3">
    <location>
        <begin position="76"/>
        <end position="178"/>
    </location>
</feature>
<reference evidence="5 6" key="1">
    <citation type="journal article" date="2018" name="Mol. Biol. Evol.">
        <title>Broad Genomic Sampling Reveals a Smut Pathogenic Ancestry of the Fungal Clade Ustilaginomycotina.</title>
        <authorList>
            <person name="Kijpornyongpan T."/>
            <person name="Mondo S.J."/>
            <person name="Barry K."/>
            <person name="Sandor L."/>
            <person name="Lee J."/>
            <person name="Lipzen A."/>
            <person name="Pangilinan J."/>
            <person name="LaButti K."/>
            <person name="Hainaut M."/>
            <person name="Henrissat B."/>
            <person name="Grigoriev I.V."/>
            <person name="Spatafora J.W."/>
            <person name="Aime M.C."/>
        </authorList>
    </citation>
    <scope>NUCLEOTIDE SEQUENCE [LARGE SCALE GENOMIC DNA]</scope>
    <source>
        <strain evidence="5 6">MCA 3882</strain>
    </source>
</reference>
<organism evidence="5 6">
    <name type="scientific">Meira miltonrushii</name>
    <dbReference type="NCBI Taxonomy" id="1280837"/>
    <lineage>
        <taxon>Eukaryota</taxon>
        <taxon>Fungi</taxon>
        <taxon>Dikarya</taxon>
        <taxon>Basidiomycota</taxon>
        <taxon>Ustilaginomycotina</taxon>
        <taxon>Exobasidiomycetes</taxon>
        <taxon>Exobasidiales</taxon>
        <taxon>Brachybasidiaceae</taxon>
        <taxon>Meira</taxon>
    </lineage>
</organism>
<dbReference type="Pfam" id="PF00172">
    <property type="entry name" value="Zn_clus"/>
    <property type="match status" value="1"/>
</dbReference>
<evidence type="ECO:0000256" key="2">
    <source>
        <dbReference type="ARBA" id="ARBA00023242"/>
    </source>
</evidence>
<dbReference type="GeneID" id="37020316"/>
<dbReference type="GO" id="GO:0005634">
    <property type="term" value="C:nucleus"/>
    <property type="evidence" value="ECO:0007669"/>
    <property type="project" value="UniProtKB-SubCell"/>
</dbReference>
<proteinExistence type="predicted"/>
<dbReference type="PANTHER" id="PTHR31001">
    <property type="entry name" value="UNCHARACTERIZED TRANSCRIPTIONAL REGULATORY PROTEIN"/>
    <property type="match status" value="1"/>
</dbReference>
<dbReference type="EMBL" id="KZ819603">
    <property type="protein sequence ID" value="PWN34574.1"/>
    <property type="molecule type" value="Genomic_DNA"/>
</dbReference>
<evidence type="ECO:0000259" key="4">
    <source>
        <dbReference type="PROSITE" id="PS50048"/>
    </source>
</evidence>
<dbReference type="SMART" id="SM00066">
    <property type="entry name" value="GAL4"/>
    <property type="match status" value="1"/>
</dbReference>
<protein>
    <recommendedName>
        <fullName evidence="4">Zn(2)-C6 fungal-type domain-containing protein</fullName>
    </recommendedName>
</protein>
<dbReference type="Gene3D" id="4.10.240.10">
    <property type="entry name" value="Zn(2)-C6 fungal-type DNA-binding domain"/>
    <property type="match status" value="1"/>
</dbReference>
<dbReference type="GO" id="GO:0000981">
    <property type="term" value="F:DNA-binding transcription factor activity, RNA polymerase II-specific"/>
    <property type="evidence" value="ECO:0007669"/>
    <property type="project" value="InterPro"/>
</dbReference>
<dbReference type="SUPFAM" id="SSF57701">
    <property type="entry name" value="Zn2/Cys6 DNA-binding domain"/>
    <property type="match status" value="1"/>
</dbReference>
<feature type="compositionally biased region" description="Basic residues" evidence="3">
    <location>
        <begin position="81"/>
        <end position="92"/>
    </location>
</feature>
<dbReference type="GO" id="GO:0008270">
    <property type="term" value="F:zinc ion binding"/>
    <property type="evidence" value="ECO:0007669"/>
    <property type="project" value="InterPro"/>
</dbReference>
<sequence>MSDSIQNQVGDYHHHGPEMLTVKHSPWASKPRQRAQLSCDRCRKLKRKCDRQFPCTECASFASPCSYERAQKTTEALHESKQRRKFARKSRSSRTNEPFDTSLADYTAEMAASSSSRSPQDIKFATGKRSSTSSNMFAQPGSYSSHEGHSSSASNTSPWNTTPPSIHTAETSPETKMDTAPSAIGQTTAVSHPQEALNPMQPATKQDFDGLVREVTFLRRVFSVWYRDIEWMHSLLRGTAFDKIINKNLELVNSEKHMERFGGLIYSIIGLCALMYPSDVEGCLVCMPSGSERHGFYTASSVRVAAYERTEQWLEDLAKRSPVTEWKAEAFQTSLIHGMHIKYTGNWNLYREVGGRDMDRLQRAGYHNLSDMIAKDLNDDEIVARYTVFWRYFCHDRISSLFDGIPYTIQARNSDMWLFEEGLDPIHIRQLCRDSGAGYIPEGSISESPPVDNRLARRLVEVLSPYTLTMNKLAALAGRCGDRLNTMSQASLSDNYMRAEHIAAETDDDLFDMESKIDMNQFSMGELPMITLTIARIRRDITTRLSRHIAKLHKAAPQGEEAMVQTLNRRCLNTAKSLIRQGTSVLGGTPIRAIAMPFFSLFVAETMVELLTSVEQSVTTSSGHATLDSESKDDLKHALIGRNFLVLIARVGEIYLNTMVTQKACAHISVVLQTCLPGKYAAIHKQIMDVNQVMDPEPIIMAISSPPQAMETGIAPQRAEDVLNFLGSLTSLQRIFEMGGQSWSQ</sequence>
<dbReference type="OrthoDB" id="10683548at2759"/>
<keyword evidence="6" id="KW-1185">Reference proteome</keyword>
<dbReference type="InterPro" id="IPR050613">
    <property type="entry name" value="Sec_Metabolite_Reg"/>
</dbReference>
<dbReference type="PANTHER" id="PTHR31001:SF88">
    <property type="entry name" value="TRANSCRIPTION FACTOR PDR3"/>
    <property type="match status" value="1"/>
</dbReference>
<feature type="compositionally biased region" description="Low complexity" evidence="3">
    <location>
        <begin position="142"/>
        <end position="157"/>
    </location>
</feature>
<dbReference type="InterPro" id="IPR036864">
    <property type="entry name" value="Zn2-C6_fun-type_DNA-bd_sf"/>
</dbReference>
<dbReference type="PROSITE" id="PS00463">
    <property type="entry name" value="ZN2_CY6_FUNGAL_1"/>
    <property type="match status" value="1"/>
</dbReference>
<feature type="domain" description="Zn(2)-C6 fungal-type" evidence="4">
    <location>
        <begin position="38"/>
        <end position="67"/>
    </location>
</feature>
<dbReference type="PROSITE" id="PS50048">
    <property type="entry name" value="ZN2_CY6_FUNGAL_2"/>
    <property type="match status" value="1"/>
</dbReference>
<dbReference type="RefSeq" id="XP_025354876.1">
    <property type="nucleotide sequence ID" value="XM_025498535.1"/>
</dbReference>
<gene>
    <name evidence="5" type="ORF">FA14DRAFT_160119</name>
</gene>
<evidence type="ECO:0000313" key="6">
    <source>
        <dbReference type="Proteomes" id="UP000245771"/>
    </source>
</evidence>
<dbReference type="CDD" id="cd12148">
    <property type="entry name" value="fungal_TF_MHR"/>
    <property type="match status" value="1"/>
</dbReference>
<dbReference type="InterPro" id="IPR001138">
    <property type="entry name" value="Zn2Cys6_DnaBD"/>
</dbReference>
<keyword evidence="2" id="KW-0539">Nucleus</keyword>
<evidence type="ECO:0000313" key="5">
    <source>
        <dbReference type="EMBL" id="PWN34574.1"/>
    </source>
</evidence>
<dbReference type="Proteomes" id="UP000245771">
    <property type="component" value="Unassembled WGS sequence"/>
</dbReference>
<accession>A0A316VBC3</accession>